<dbReference type="RefSeq" id="WP_105037565.1">
    <property type="nucleotide sequence ID" value="NZ_PPSL01000001.1"/>
</dbReference>
<gene>
    <name evidence="1" type="ORF">CJD36_002760</name>
</gene>
<reference evidence="1 2" key="1">
    <citation type="submission" date="2018-01" db="EMBL/GenBank/DDBJ databases">
        <title>A novel member of the phylum Bacteroidetes isolated from glacier ice.</title>
        <authorList>
            <person name="Liu Q."/>
            <person name="Xin Y.-H."/>
        </authorList>
    </citation>
    <scope>NUCLEOTIDE SEQUENCE [LARGE SCALE GENOMIC DNA]</scope>
    <source>
        <strain evidence="1 2">RB1R16</strain>
    </source>
</reference>
<name>A0A2S7T0H3_9BACT</name>
<comment type="caution">
    <text evidence="1">The sequence shown here is derived from an EMBL/GenBank/DDBJ whole genome shotgun (WGS) entry which is preliminary data.</text>
</comment>
<evidence type="ECO:0000313" key="1">
    <source>
        <dbReference type="EMBL" id="PQJ12682.1"/>
    </source>
</evidence>
<evidence type="ECO:0000313" key="2">
    <source>
        <dbReference type="Proteomes" id="UP000239872"/>
    </source>
</evidence>
<proteinExistence type="predicted"/>
<protein>
    <submittedName>
        <fullName evidence="1">Uncharacterized protein</fullName>
    </submittedName>
</protein>
<dbReference type="Proteomes" id="UP000239872">
    <property type="component" value="Unassembled WGS sequence"/>
</dbReference>
<accession>A0A2S7T0H3</accession>
<keyword evidence="2" id="KW-1185">Reference proteome</keyword>
<sequence>MHIQYHDPYSTYWKDKYKTLPNEVGPYAENKEKSPAWMRSKGLRYGGQDGGGHFWVSKSGDIYYFDDVASGSNSDTENTNTNNAGNNYNYTPSGNNILNTNAVTSPLQPIIYWPNNSNSVDITPRANPGSGKNYENGHIASSSAATGKFGITETGGVTNYGSVPRDQVNSTTNEPMTEAGNIKPIAIADDQSSGGCDGDSYLYIVPLNDNKYDKAARQEFFDYMNDRSGGIFKFCPDNDGKVILKNKAKDWLSVEASPTVSKILAHTVCNAIEGGVGFNGASLMNHRIELKTTDFEKPLDANGAANRNWENIEKNNGCFFDDFRTGMIDVSDFRNLLNLSQHGLINGIKLSNEIIQAAIIGHVVCERSAYVWYNVWQNLNISDNNIYHQYATSAHPKGVKRERAIINEMATK</sequence>
<dbReference type="EMBL" id="PPSL01000001">
    <property type="protein sequence ID" value="PQJ12682.1"/>
    <property type="molecule type" value="Genomic_DNA"/>
</dbReference>
<organism evidence="1 2">
    <name type="scientific">Flavipsychrobacter stenotrophus</name>
    <dbReference type="NCBI Taxonomy" id="2077091"/>
    <lineage>
        <taxon>Bacteria</taxon>
        <taxon>Pseudomonadati</taxon>
        <taxon>Bacteroidota</taxon>
        <taxon>Chitinophagia</taxon>
        <taxon>Chitinophagales</taxon>
        <taxon>Chitinophagaceae</taxon>
        <taxon>Flavipsychrobacter</taxon>
    </lineage>
</organism>
<dbReference type="AlphaFoldDB" id="A0A2S7T0H3"/>